<dbReference type="InterPro" id="IPR029058">
    <property type="entry name" value="AB_hydrolase_fold"/>
</dbReference>
<dbReference type="EMBL" id="ML995857">
    <property type="protein sequence ID" value="KAF2767377.1"/>
    <property type="molecule type" value="Genomic_DNA"/>
</dbReference>
<evidence type="ECO:0000256" key="2">
    <source>
        <dbReference type="SAM" id="SignalP"/>
    </source>
</evidence>
<dbReference type="Gene3D" id="3.40.50.1820">
    <property type="entry name" value="alpha/beta hydrolase"/>
    <property type="match status" value="1"/>
</dbReference>
<evidence type="ECO:0000256" key="1">
    <source>
        <dbReference type="SAM" id="MobiDB-lite"/>
    </source>
</evidence>
<evidence type="ECO:0000313" key="3">
    <source>
        <dbReference type="EMBL" id="KAF2767377.1"/>
    </source>
</evidence>
<dbReference type="OrthoDB" id="6431331at2759"/>
<keyword evidence="2" id="KW-0732">Signal</keyword>
<feature type="compositionally biased region" description="Basic and acidic residues" evidence="1">
    <location>
        <begin position="73"/>
        <end position="84"/>
    </location>
</feature>
<sequence>MAHDIAGIITLWAHLIHGSEFSSLVLLDTNTVLPRRDGMYQLIRSEPQVFIQLPLPIFEAVVRAMTRSAMHRPDQAWEDTRAEPRIGSGNAQRSFARPIAQANDADLAEMLDQDMYEKVRCDVQVMWAEQD</sequence>
<reference evidence="3" key="1">
    <citation type="journal article" date="2020" name="Stud. Mycol.">
        <title>101 Dothideomycetes genomes: a test case for predicting lifestyles and emergence of pathogens.</title>
        <authorList>
            <person name="Haridas S."/>
            <person name="Albert R."/>
            <person name="Binder M."/>
            <person name="Bloem J."/>
            <person name="Labutti K."/>
            <person name="Salamov A."/>
            <person name="Andreopoulos B."/>
            <person name="Baker S."/>
            <person name="Barry K."/>
            <person name="Bills G."/>
            <person name="Bluhm B."/>
            <person name="Cannon C."/>
            <person name="Castanera R."/>
            <person name="Culley D."/>
            <person name="Daum C."/>
            <person name="Ezra D."/>
            <person name="Gonzalez J."/>
            <person name="Henrissat B."/>
            <person name="Kuo A."/>
            <person name="Liang C."/>
            <person name="Lipzen A."/>
            <person name="Lutzoni F."/>
            <person name="Magnuson J."/>
            <person name="Mondo S."/>
            <person name="Nolan M."/>
            <person name="Ohm R."/>
            <person name="Pangilinan J."/>
            <person name="Park H.-J."/>
            <person name="Ramirez L."/>
            <person name="Alfaro M."/>
            <person name="Sun H."/>
            <person name="Tritt A."/>
            <person name="Yoshinaga Y."/>
            <person name="Zwiers L.-H."/>
            <person name="Turgeon B."/>
            <person name="Goodwin S."/>
            <person name="Spatafora J."/>
            <person name="Crous P."/>
            <person name="Grigoriev I."/>
        </authorList>
    </citation>
    <scope>NUCLEOTIDE SEQUENCE</scope>
    <source>
        <strain evidence="3">CBS 116005</strain>
    </source>
</reference>
<accession>A0A6G1L3D2</accession>
<proteinExistence type="predicted"/>
<dbReference type="AlphaFoldDB" id="A0A6G1L3D2"/>
<keyword evidence="4" id="KW-1185">Reference proteome</keyword>
<feature type="chain" id="PRO_5026351192" description="PIN domain-containing protein" evidence="2">
    <location>
        <begin position="19"/>
        <end position="131"/>
    </location>
</feature>
<protein>
    <recommendedName>
        <fullName evidence="5">PIN domain-containing protein</fullName>
    </recommendedName>
</protein>
<evidence type="ECO:0008006" key="5">
    <source>
        <dbReference type="Google" id="ProtNLM"/>
    </source>
</evidence>
<dbReference type="SUPFAM" id="SSF53474">
    <property type="entry name" value="alpha/beta-Hydrolases"/>
    <property type="match status" value="1"/>
</dbReference>
<organism evidence="3 4">
    <name type="scientific">Teratosphaeria nubilosa</name>
    <dbReference type="NCBI Taxonomy" id="161662"/>
    <lineage>
        <taxon>Eukaryota</taxon>
        <taxon>Fungi</taxon>
        <taxon>Dikarya</taxon>
        <taxon>Ascomycota</taxon>
        <taxon>Pezizomycotina</taxon>
        <taxon>Dothideomycetes</taxon>
        <taxon>Dothideomycetidae</taxon>
        <taxon>Mycosphaerellales</taxon>
        <taxon>Teratosphaeriaceae</taxon>
        <taxon>Teratosphaeria</taxon>
    </lineage>
</organism>
<name>A0A6G1L3D2_9PEZI</name>
<gene>
    <name evidence="3" type="ORF">EJ03DRAFT_366031</name>
</gene>
<feature type="region of interest" description="Disordered" evidence="1">
    <location>
        <begin position="73"/>
        <end position="94"/>
    </location>
</feature>
<evidence type="ECO:0000313" key="4">
    <source>
        <dbReference type="Proteomes" id="UP000799436"/>
    </source>
</evidence>
<dbReference type="Proteomes" id="UP000799436">
    <property type="component" value="Unassembled WGS sequence"/>
</dbReference>
<feature type="signal peptide" evidence="2">
    <location>
        <begin position="1"/>
        <end position="18"/>
    </location>
</feature>